<reference evidence="7" key="1">
    <citation type="journal article" date="2022" name="Int. J. Syst. Evol. Microbiol.">
        <title>Apilactobacillus apisilvae sp. nov., Nicolia spurrieriana gen. nov. sp. nov., Bombilactobacillus folatiphilus sp. nov. and Bombilactobacillus thymidiniphilus sp. nov., four new lactic acid bacterial isolates from stingless bees Tetragonula carbonaria and Austroplebeia australis.</title>
        <authorList>
            <person name="Oliphant S.A."/>
            <person name="Watson-Haigh N.S."/>
            <person name="Sumby K.M."/>
            <person name="Gardner J."/>
            <person name="Groom S."/>
            <person name="Jiranek V."/>
        </authorList>
    </citation>
    <scope>NUCLEOTIDE SEQUENCE</scope>
    <source>
        <strain evidence="7">SG4_D2</strain>
    </source>
</reference>
<accession>A0ABY4PA49</accession>
<organism evidence="7 8">
    <name type="scientific">Bombilactobacillus folatiphilus</name>
    <dbReference type="NCBI Taxonomy" id="2923362"/>
    <lineage>
        <taxon>Bacteria</taxon>
        <taxon>Bacillati</taxon>
        <taxon>Bacillota</taxon>
        <taxon>Bacilli</taxon>
        <taxon>Lactobacillales</taxon>
        <taxon>Lactobacillaceae</taxon>
        <taxon>Bombilactobacillus</taxon>
    </lineage>
</organism>
<dbReference type="PANTHER" id="PTHR11241">
    <property type="entry name" value="DEOXYURIDINE 5'-TRIPHOSPHATE NUCLEOTIDOHYDROLASE"/>
    <property type="match status" value="1"/>
</dbReference>
<evidence type="ECO:0000313" key="8">
    <source>
        <dbReference type="Proteomes" id="UP000831495"/>
    </source>
</evidence>
<comment type="similarity">
    <text evidence="1">Belongs to the dUTPase family.</text>
</comment>
<dbReference type="CDD" id="cd07557">
    <property type="entry name" value="trimeric_dUTPase"/>
    <property type="match status" value="1"/>
</dbReference>
<comment type="catalytic activity">
    <reaction evidence="5">
        <text>dUTP + H2O = dUMP + diphosphate + H(+)</text>
        <dbReference type="Rhea" id="RHEA:10248"/>
        <dbReference type="ChEBI" id="CHEBI:15377"/>
        <dbReference type="ChEBI" id="CHEBI:15378"/>
        <dbReference type="ChEBI" id="CHEBI:33019"/>
        <dbReference type="ChEBI" id="CHEBI:61555"/>
        <dbReference type="ChEBI" id="CHEBI:246422"/>
        <dbReference type="EC" id="3.6.1.23"/>
    </reaction>
</comment>
<protein>
    <recommendedName>
        <fullName evidence="2">dUTP diphosphatase</fullName>
        <ecNumber evidence="2">3.6.1.23</ecNumber>
    </recommendedName>
</protein>
<dbReference type="InterPro" id="IPR029054">
    <property type="entry name" value="dUTPase-like"/>
</dbReference>
<evidence type="ECO:0000313" key="7">
    <source>
        <dbReference type="EMBL" id="UQS82401.1"/>
    </source>
</evidence>
<evidence type="ECO:0000256" key="1">
    <source>
        <dbReference type="ARBA" id="ARBA00006581"/>
    </source>
</evidence>
<dbReference type="InterPro" id="IPR008181">
    <property type="entry name" value="dUTPase"/>
</dbReference>
<keyword evidence="3" id="KW-0378">Hydrolase</keyword>
<feature type="domain" description="dUTPase-like" evidence="6">
    <location>
        <begin position="72"/>
        <end position="178"/>
    </location>
</feature>
<evidence type="ECO:0000256" key="5">
    <source>
        <dbReference type="ARBA" id="ARBA00047686"/>
    </source>
</evidence>
<proteinExistence type="inferred from homology"/>
<dbReference type="Proteomes" id="UP000831495">
    <property type="component" value="Chromosome"/>
</dbReference>
<dbReference type="InterPro" id="IPR033704">
    <property type="entry name" value="dUTPase_trimeric"/>
</dbReference>
<gene>
    <name evidence="7" type="ORF">MOO45_01555</name>
</gene>
<evidence type="ECO:0000256" key="4">
    <source>
        <dbReference type="ARBA" id="ARBA00023080"/>
    </source>
</evidence>
<dbReference type="Pfam" id="PF00692">
    <property type="entry name" value="dUTPase"/>
    <property type="match status" value="1"/>
</dbReference>
<name>A0ABY4PA49_9LACO</name>
<dbReference type="InterPro" id="IPR036157">
    <property type="entry name" value="dUTPase-like_sf"/>
</dbReference>
<dbReference type="EC" id="3.6.1.23" evidence="2"/>
<evidence type="ECO:0000256" key="2">
    <source>
        <dbReference type="ARBA" id="ARBA00012379"/>
    </source>
</evidence>
<evidence type="ECO:0000256" key="3">
    <source>
        <dbReference type="ARBA" id="ARBA00022801"/>
    </source>
</evidence>
<keyword evidence="4" id="KW-0546">Nucleotide metabolism</keyword>
<keyword evidence="8" id="KW-1185">Reference proteome</keyword>
<dbReference type="Gene3D" id="2.70.40.10">
    <property type="match status" value="1"/>
</dbReference>
<evidence type="ECO:0000259" key="6">
    <source>
        <dbReference type="Pfam" id="PF00692"/>
    </source>
</evidence>
<sequence>MVPERRFEIVTSYQNQGLTLPKRQTIAAAGYDLAAAQDFVVPSIWKQPLAQFILHKSKSQARDLWQKWVQKALKPVLVPTGIKVSLPEDEVLLLVNRSSGPLNRGLVLPNSVGVIDADYYNNPQNEGEIFVQLLNYYPRDYLIKKGERICQGIFTKYLTTVDDQISQQQRQGGFGSSGK</sequence>
<dbReference type="EMBL" id="CP093366">
    <property type="protein sequence ID" value="UQS82401.1"/>
    <property type="molecule type" value="Genomic_DNA"/>
</dbReference>
<dbReference type="PANTHER" id="PTHR11241:SF0">
    <property type="entry name" value="DEOXYURIDINE 5'-TRIPHOSPHATE NUCLEOTIDOHYDROLASE"/>
    <property type="match status" value="1"/>
</dbReference>
<dbReference type="SUPFAM" id="SSF51283">
    <property type="entry name" value="dUTPase-like"/>
    <property type="match status" value="1"/>
</dbReference>